<accession>A0A0B7JHM6</accession>
<organism evidence="1">
    <name type="scientific">Bionectria ochroleuca</name>
    <name type="common">Gliocladium roseum</name>
    <dbReference type="NCBI Taxonomy" id="29856"/>
    <lineage>
        <taxon>Eukaryota</taxon>
        <taxon>Fungi</taxon>
        <taxon>Dikarya</taxon>
        <taxon>Ascomycota</taxon>
        <taxon>Pezizomycotina</taxon>
        <taxon>Sordariomycetes</taxon>
        <taxon>Hypocreomycetidae</taxon>
        <taxon>Hypocreales</taxon>
        <taxon>Bionectriaceae</taxon>
        <taxon>Clonostachys</taxon>
    </lineage>
</organism>
<dbReference type="EMBL" id="CDPU01000001">
    <property type="protein sequence ID" value="CEO44154.1"/>
    <property type="molecule type" value="Genomic_DNA"/>
</dbReference>
<gene>
    <name evidence="1" type="ORF">BN869_000000209_1</name>
</gene>
<name>A0A0B7JHM6_BIOOC</name>
<dbReference type="AlphaFoldDB" id="A0A0B7JHM6"/>
<protein>
    <submittedName>
        <fullName evidence="1">Uncharacterized protein</fullName>
    </submittedName>
</protein>
<evidence type="ECO:0000313" key="1">
    <source>
        <dbReference type="EMBL" id="CEO44154.1"/>
    </source>
</evidence>
<reference evidence="1" key="1">
    <citation type="submission" date="2015-01" db="EMBL/GenBank/DDBJ databases">
        <authorList>
            <person name="Durling Mikael"/>
        </authorList>
    </citation>
    <scope>NUCLEOTIDE SEQUENCE</scope>
</reference>
<proteinExistence type="predicted"/>
<sequence>MISLQSTIQRGTMVHVCHERPGGRENTSDERDLALHEVLGVKLLGKRREKKQLPHEPFSFTSPSEDGVPRTIALKRVWSR</sequence>